<dbReference type="PATRIC" id="fig|1423753.3.peg.2410"/>
<dbReference type="SUPFAM" id="SSF88946">
    <property type="entry name" value="Sigma2 domain of RNA polymerase sigma factors"/>
    <property type="match status" value="1"/>
</dbReference>
<dbReference type="Pfam" id="PF04542">
    <property type="entry name" value="Sigma70_r2"/>
    <property type="match status" value="1"/>
</dbReference>
<accession>A0A0R1URB5</accession>
<feature type="domain" description="RNA polymerase sigma-70 region 2" evidence="1">
    <location>
        <begin position="32"/>
        <end position="100"/>
    </location>
</feature>
<proteinExistence type="predicted"/>
<dbReference type="Gene3D" id="1.10.1740.10">
    <property type="match status" value="1"/>
</dbReference>
<reference evidence="2 3" key="1">
    <citation type="journal article" date="2015" name="Genome Announc.">
        <title>Expanding the biotechnology potential of lactobacilli through comparative genomics of 213 strains and associated genera.</title>
        <authorList>
            <person name="Sun Z."/>
            <person name="Harris H.M."/>
            <person name="McCann A."/>
            <person name="Guo C."/>
            <person name="Argimon S."/>
            <person name="Zhang W."/>
            <person name="Yang X."/>
            <person name="Jeffery I.B."/>
            <person name="Cooney J.C."/>
            <person name="Kagawa T.F."/>
            <person name="Liu W."/>
            <person name="Song Y."/>
            <person name="Salvetti E."/>
            <person name="Wrobel A."/>
            <person name="Rasinkangas P."/>
            <person name="Parkhill J."/>
            <person name="Rea M.C."/>
            <person name="O'Sullivan O."/>
            <person name="Ritari J."/>
            <person name="Douillard F.P."/>
            <person name="Paul Ross R."/>
            <person name="Yang R."/>
            <person name="Briner A.E."/>
            <person name="Felis G.E."/>
            <person name="de Vos W.M."/>
            <person name="Barrangou R."/>
            <person name="Klaenhammer T.R."/>
            <person name="Caufield P.W."/>
            <person name="Cui Y."/>
            <person name="Zhang H."/>
            <person name="O'Toole P.W."/>
        </authorList>
    </citation>
    <scope>NUCLEOTIDE SEQUENCE [LARGE SCALE GENOMIC DNA]</scope>
    <source>
        <strain evidence="2 3">DSM 16381</strain>
    </source>
</reference>
<organism evidence="2 3">
    <name type="scientific">Levilactobacillus hammesii DSM 16381</name>
    <dbReference type="NCBI Taxonomy" id="1423753"/>
    <lineage>
        <taxon>Bacteria</taxon>
        <taxon>Bacillati</taxon>
        <taxon>Bacillota</taxon>
        <taxon>Bacilli</taxon>
        <taxon>Lactobacillales</taxon>
        <taxon>Lactobacillaceae</taxon>
        <taxon>Levilactobacillus</taxon>
    </lineage>
</organism>
<comment type="caution">
    <text evidence="2">The sequence shown here is derived from an EMBL/GenBank/DDBJ whole genome shotgun (WGS) entry which is preliminary data.</text>
</comment>
<keyword evidence="3" id="KW-1185">Reference proteome</keyword>
<dbReference type="STRING" id="1423753.FD28_GL002294"/>
<evidence type="ECO:0000313" key="2">
    <source>
        <dbReference type="EMBL" id="KRL95332.1"/>
    </source>
</evidence>
<evidence type="ECO:0000259" key="1">
    <source>
        <dbReference type="Pfam" id="PF04542"/>
    </source>
</evidence>
<protein>
    <submittedName>
        <fullName evidence="2">ComX</fullName>
    </submittedName>
</protein>
<gene>
    <name evidence="2" type="ORF">FD28_GL002294</name>
</gene>
<name>A0A0R1URB5_9LACO</name>
<evidence type="ECO:0000313" key="3">
    <source>
        <dbReference type="Proteomes" id="UP000051580"/>
    </source>
</evidence>
<dbReference type="Proteomes" id="UP000051580">
    <property type="component" value="Unassembled WGS sequence"/>
</dbReference>
<dbReference type="InterPro" id="IPR007627">
    <property type="entry name" value="RNA_pol_sigma70_r2"/>
</dbReference>
<dbReference type="EMBL" id="AZFS01000046">
    <property type="protein sequence ID" value="KRL95332.1"/>
    <property type="molecule type" value="Genomic_DNA"/>
</dbReference>
<dbReference type="GO" id="GO:0006352">
    <property type="term" value="P:DNA-templated transcription initiation"/>
    <property type="evidence" value="ECO:0007669"/>
    <property type="project" value="InterPro"/>
</dbReference>
<dbReference type="AlphaFoldDB" id="A0A0R1URB5"/>
<dbReference type="InterPro" id="IPR013325">
    <property type="entry name" value="RNA_pol_sigma_r2"/>
</dbReference>
<sequence>MLKEGFSLTNLTDEQLLALIRESLDSPALLVLFERYRPVLCKIQSRYFIPDFDLDDWRQEALLVFCRVAQRFEVERSKSFGSFYRQALRFRVYDLIRQGQTKKRLAGQQAVSLEANRTFVSETVQDMRWVLRENLEVQDAVSQLPTRLSKIEHTVFGDLLRGQSLQMISRGRRLSLPQVTSAAYRSQTKLRDLLAE</sequence>
<dbReference type="GO" id="GO:0003700">
    <property type="term" value="F:DNA-binding transcription factor activity"/>
    <property type="evidence" value="ECO:0007669"/>
    <property type="project" value="InterPro"/>
</dbReference>